<dbReference type="Proteomes" id="UP000001409">
    <property type="component" value="Chromosome"/>
</dbReference>
<sequence>MVVMSEKNNREETAEQQEQRFREEFEVGGVDRELSDEEQLEQLASYFDAHYPLPDFTPPWAGGSGDPDPADRYVAHLPDRTTHTAMLMLGSAVDHAMPGVAYIGEVSVDSAPEVGGAVFVPSNPTGQWAVSFHSGGWWRGSGDALEFQWRPEVAAAAELSGTTILDLDYPLAPHHTLSEMNEAVAKAVGYARHHNATSIAGWGYSSGAALAALNAKLFDALILTFPDLASVDRLPEEIRGSVQLGPASEWPSTFVQIATHDEVADRPEGLDGLDHVTTRDYVARHRISTPQIARERIRDVAEFLKTVSRKS</sequence>
<feature type="domain" description="Alpha/beta hydrolase fold-3" evidence="1">
    <location>
        <begin position="130"/>
        <end position="215"/>
    </location>
</feature>
<dbReference type="EMBL" id="BA000035">
    <property type="protein sequence ID" value="BAC16960.1"/>
    <property type="molecule type" value="Genomic_DNA"/>
</dbReference>
<dbReference type="eggNOG" id="COG0657">
    <property type="taxonomic scope" value="Bacteria"/>
</dbReference>
<evidence type="ECO:0000259" key="1">
    <source>
        <dbReference type="Pfam" id="PF07859"/>
    </source>
</evidence>
<dbReference type="HOGENOM" id="CLU_920327_0_0_11"/>
<proteinExistence type="predicted"/>
<dbReference type="AlphaFoldDB" id="Q8FU71"/>
<dbReference type="InterPro" id="IPR029058">
    <property type="entry name" value="AB_hydrolase_fold"/>
</dbReference>
<evidence type="ECO:0000313" key="3">
    <source>
        <dbReference type="Proteomes" id="UP000001409"/>
    </source>
</evidence>
<dbReference type="STRING" id="196164.gene:10740540"/>
<dbReference type="Gene3D" id="3.40.50.1820">
    <property type="entry name" value="alpha/beta hydrolase"/>
    <property type="match status" value="1"/>
</dbReference>
<dbReference type="KEGG" id="cef:CE0150"/>
<dbReference type="ESTHER" id="coref-CE0150">
    <property type="family name" value="Hormone-sensitive_lipase_like"/>
</dbReference>
<dbReference type="Pfam" id="PF07859">
    <property type="entry name" value="Abhydrolase_3"/>
    <property type="match status" value="1"/>
</dbReference>
<dbReference type="InterPro" id="IPR013094">
    <property type="entry name" value="AB_hydrolase_3"/>
</dbReference>
<name>Q8FU71_COREF</name>
<keyword evidence="3" id="KW-1185">Reference proteome</keyword>
<evidence type="ECO:0000313" key="2">
    <source>
        <dbReference type="EMBL" id="BAC16960.1"/>
    </source>
</evidence>
<protein>
    <recommendedName>
        <fullName evidence="1">Alpha/beta hydrolase fold-3 domain-containing protein</fullName>
    </recommendedName>
</protein>
<organism evidence="2 3">
    <name type="scientific">Corynebacterium efficiens (strain DSM 44549 / YS-314 / AJ 12310 / JCM 11189 / NBRC 100395)</name>
    <dbReference type="NCBI Taxonomy" id="196164"/>
    <lineage>
        <taxon>Bacteria</taxon>
        <taxon>Bacillati</taxon>
        <taxon>Actinomycetota</taxon>
        <taxon>Actinomycetes</taxon>
        <taxon>Mycobacteriales</taxon>
        <taxon>Corynebacteriaceae</taxon>
        <taxon>Corynebacterium</taxon>
    </lineage>
</organism>
<dbReference type="SUPFAM" id="SSF53474">
    <property type="entry name" value="alpha/beta-Hydrolases"/>
    <property type="match status" value="1"/>
</dbReference>
<dbReference type="GO" id="GO:0016787">
    <property type="term" value="F:hydrolase activity"/>
    <property type="evidence" value="ECO:0007669"/>
    <property type="project" value="InterPro"/>
</dbReference>
<accession>Q8FU71</accession>
<reference evidence="2 3" key="1">
    <citation type="journal article" date="2003" name="Genome Res.">
        <title>Comparative complete genome sequence analysis of the amino acid replacements responsible for the thermostability of Corynebacterium efficiens.</title>
        <authorList>
            <person name="Nishio Y."/>
            <person name="Nakamura Y."/>
            <person name="Kawarabayasi Y."/>
            <person name="Usuda Y."/>
            <person name="Kimura E."/>
            <person name="Sugimoto S."/>
            <person name="Matsui K."/>
            <person name="Yamagishi A."/>
            <person name="Kikuchi H."/>
            <person name="Ikeo K."/>
            <person name="Gojobori T."/>
        </authorList>
    </citation>
    <scope>NUCLEOTIDE SEQUENCE [LARGE SCALE GENOMIC DNA]</scope>
    <source>
        <strain evidence="3">DSM 44549 / YS-314 / AJ 12310 / JCM 11189 / NBRC 100395</strain>
    </source>
</reference>